<organism evidence="8">
    <name type="scientific">Fagus sylvatica</name>
    <name type="common">Beechnut</name>
    <dbReference type="NCBI Taxonomy" id="28930"/>
    <lineage>
        <taxon>Eukaryota</taxon>
        <taxon>Viridiplantae</taxon>
        <taxon>Streptophyta</taxon>
        <taxon>Embryophyta</taxon>
        <taxon>Tracheophyta</taxon>
        <taxon>Spermatophyta</taxon>
        <taxon>Magnoliopsida</taxon>
        <taxon>eudicotyledons</taxon>
        <taxon>Gunneridae</taxon>
        <taxon>Pentapetalae</taxon>
        <taxon>rosids</taxon>
        <taxon>fabids</taxon>
        <taxon>Fagales</taxon>
        <taxon>Fagaceae</taxon>
        <taxon>Fagus</taxon>
    </lineage>
</organism>
<dbReference type="InterPro" id="IPR041373">
    <property type="entry name" value="RT_RNaseH"/>
</dbReference>
<dbReference type="Gene3D" id="3.30.420.10">
    <property type="entry name" value="Ribonuclease H-like superfamily/Ribonuclease H"/>
    <property type="match status" value="2"/>
</dbReference>
<dbReference type="CDD" id="cd09279">
    <property type="entry name" value="RNase_HI_like"/>
    <property type="match status" value="1"/>
</dbReference>
<proteinExistence type="predicted"/>
<dbReference type="Pfam" id="PF17917">
    <property type="entry name" value="RT_RNaseH"/>
    <property type="match status" value="1"/>
</dbReference>
<dbReference type="Pfam" id="PF13456">
    <property type="entry name" value="RVT_3"/>
    <property type="match status" value="1"/>
</dbReference>
<keyword evidence="6" id="KW-0695">RNA-directed DNA polymerase</keyword>
<dbReference type="PROSITE" id="PS50994">
    <property type="entry name" value="INTEGRASE"/>
    <property type="match status" value="1"/>
</dbReference>
<evidence type="ECO:0000256" key="3">
    <source>
        <dbReference type="ARBA" id="ARBA00022722"/>
    </source>
</evidence>
<dbReference type="InterPro" id="IPR001584">
    <property type="entry name" value="Integrase_cat-core"/>
</dbReference>
<evidence type="ECO:0000256" key="4">
    <source>
        <dbReference type="ARBA" id="ARBA00022759"/>
    </source>
</evidence>
<name>A0A2N9FFB3_FAGSY</name>
<dbReference type="PANTHER" id="PTHR48475:SF2">
    <property type="entry name" value="RIBONUCLEASE H"/>
    <property type="match status" value="1"/>
</dbReference>
<dbReference type="PANTHER" id="PTHR48475">
    <property type="entry name" value="RIBONUCLEASE H"/>
    <property type="match status" value="1"/>
</dbReference>
<dbReference type="GO" id="GO:0003964">
    <property type="term" value="F:RNA-directed DNA polymerase activity"/>
    <property type="evidence" value="ECO:0007669"/>
    <property type="project" value="UniProtKB-KW"/>
</dbReference>
<evidence type="ECO:0000256" key="2">
    <source>
        <dbReference type="ARBA" id="ARBA00022695"/>
    </source>
</evidence>
<dbReference type="GO" id="GO:0004523">
    <property type="term" value="F:RNA-DNA hybrid ribonuclease activity"/>
    <property type="evidence" value="ECO:0007669"/>
    <property type="project" value="InterPro"/>
</dbReference>
<evidence type="ECO:0000256" key="1">
    <source>
        <dbReference type="ARBA" id="ARBA00022679"/>
    </source>
</evidence>
<keyword evidence="5" id="KW-0378">Hydrolase</keyword>
<evidence type="ECO:0000259" key="7">
    <source>
        <dbReference type="PROSITE" id="PS50994"/>
    </source>
</evidence>
<dbReference type="AlphaFoldDB" id="A0A2N9FFB3"/>
<dbReference type="EMBL" id="OIVN01000805">
    <property type="protein sequence ID" value="SPC85838.1"/>
    <property type="molecule type" value="Genomic_DNA"/>
</dbReference>
<feature type="domain" description="Integrase catalytic" evidence="7">
    <location>
        <begin position="112"/>
        <end position="283"/>
    </location>
</feature>
<dbReference type="InterPro" id="IPR012337">
    <property type="entry name" value="RNaseH-like_sf"/>
</dbReference>
<dbReference type="SUPFAM" id="SSF53098">
    <property type="entry name" value="Ribonuclease H-like"/>
    <property type="match status" value="2"/>
</dbReference>
<gene>
    <name evidence="8" type="ORF">FSB_LOCUS13720</name>
</gene>
<dbReference type="InterPro" id="IPR002156">
    <property type="entry name" value="RNaseH_domain"/>
</dbReference>
<dbReference type="GO" id="GO:0003676">
    <property type="term" value="F:nucleic acid binding"/>
    <property type="evidence" value="ECO:0007669"/>
    <property type="project" value="InterPro"/>
</dbReference>
<sequence length="319" mass="35941">MEKLAFALVTATRKLQPYFHAHTIVLLDNHPLRKAMNKPDAAERLIQWSIELSEFDIDYRPRTAIKAQALTDFIAEFTTKDDKPKEDNEQTSRWTTHIDGSSTKNAGGISIILESPEGDIIKRAVRLQYTTTNNEAKYEVLLTGLKLAKILGATELDIRSDSQLVVKLNHIPQEQNMAADQLAKSASSIELDDKIEIVKQSSIQAIEFFQELGIHNHYSSPGHPQANGQVEVTNRSLLKLIKTRLEGAKGLWPEELPSILWAYRTTVRIPTGETPFRMTYGSEAVVPVEIGLTTFRTSTYDNKQNEEQICLNLDLIDKV</sequence>
<dbReference type="GO" id="GO:0015074">
    <property type="term" value="P:DNA integration"/>
    <property type="evidence" value="ECO:0007669"/>
    <property type="project" value="InterPro"/>
</dbReference>
<protein>
    <recommendedName>
        <fullName evidence="7">Integrase catalytic domain-containing protein</fullName>
    </recommendedName>
</protein>
<reference evidence="8" key="1">
    <citation type="submission" date="2018-02" db="EMBL/GenBank/DDBJ databases">
        <authorList>
            <person name="Cohen D.B."/>
            <person name="Kent A.D."/>
        </authorList>
    </citation>
    <scope>NUCLEOTIDE SEQUENCE</scope>
</reference>
<keyword evidence="4" id="KW-0255">Endonuclease</keyword>
<dbReference type="InterPro" id="IPR036397">
    <property type="entry name" value="RNaseH_sf"/>
</dbReference>
<evidence type="ECO:0000256" key="5">
    <source>
        <dbReference type="ARBA" id="ARBA00022801"/>
    </source>
</evidence>
<evidence type="ECO:0000256" key="6">
    <source>
        <dbReference type="ARBA" id="ARBA00022918"/>
    </source>
</evidence>
<keyword evidence="2" id="KW-0548">Nucleotidyltransferase</keyword>
<evidence type="ECO:0000313" key="8">
    <source>
        <dbReference type="EMBL" id="SPC85838.1"/>
    </source>
</evidence>
<keyword evidence="3" id="KW-0540">Nuclease</keyword>
<accession>A0A2N9FFB3</accession>
<keyword evidence="1" id="KW-0808">Transferase</keyword>